<organism evidence="2 3">
    <name type="scientific">Hymenobacter cavernae</name>
    <dbReference type="NCBI Taxonomy" id="2044852"/>
    <lineage>
        <taxon>Bacteria</taxon>
        <taxon>Pseudomonadati</taxon>
        <taxon>Bacteroidota</taxon>
        <taxon>Cytophagia</taxon>
        <taxon>Cytophagales</taxon>
        <taxon>Hymenobacteraceae</taxon>
        <taxon>Hymenobacter</taxon>
    </lineage>
</organism>
<keyword evidence="3" id="KW-1185">Reference proteome</keyword>
<evidence type="ECO:0000256" key="1">
    <source>
        <dbReference type="SAM" id="Phobius"/>
    </source>
</evidence>
<accession>A0ABQ1TVX1</accession>
<protein>
    <recommendedName>
        <fullName evidence="4">Tetratricopeptide repeat protein</fullName>
    </recommendedName>
</protein>
<keyword evidence="1" id="KW-0812">Transmembrane</keyword>
<keyword evidence="1" id="KW-0472">Membrane</keyword>
<dbReference type="RefSeq" id="WP_188812277.1">
    <property type="nucleotide sequence ID" value="NZ_BMHT01000002.1"/>
</dbReference>
<reference evidence="3" key="1">
    <citation type="journal article" date="2019" name="Int. J. Syst. Evol. Microbiol.">
        <title>The Global Catalogue of Microorganisms (GCM) 10K type strain sequencing project: providing services to taxonomists for standard genome sequencing and annotation.</title>
        <authorList>
            <consortium name="The Broad Institute Genomics Platform"/>
            <consortium name="The Broad Institute Genome Sequencing Center for Infectious Disease"/>
            <person name="Wu L."/>
            <person name="Ma J."/>
        </authorList>
    </citation>
    <scope>NUCLEOTIDE SEQUENCE [LARGE SCALE GENOMIC DNA]</scope>
    <source>
        <strain evidence="3">CGMCC 1.15197</strain>
    </source>
</reference>
<name>A0ABQ1TVX1_9BACT</name>
<comment type="caution">
    <text evidence="2">The sequence shown here is derived from an EMBL/GenBank/DDBJ whole genome shotgun (WGS) entry which is preliminary data.</text>
</comment>
<dbReference type="Gene3D" id="1.25.40.10">
    <property type="entry name" value="Tetratricopeptide repeat domain"/>
    <property type="match status" value="1"/>
</dbReference>
<evidence type="ECO:0008006" key="4">
    <source>
        <dbReference type="Google" id="ProtNLM"/>
    </source>
</evidence>
<dbReference type="Proteomes" id="UP000632273">
    <property type="component" value="Unassembled WGS sequence"/>
</dbReference>
<dbReference type="InterPro" id="IPR011990">
    <property type="entry name" value="TPR-like_helical_dom_sf"/>
</dbReference>
<dbReference type="SUPFAM" id="SSF48452">
    <property type="entry name" value="TPR-like"/>
    <property type="match status" value="1"/>
</dbReference>
<dbReference type="EMBL" id="BMHT01000002">
    <property type="protein sequence ID" value="GGF03385.1"/>
    <property type="molecule type" value="Genomic_DNA"/>
</dbReference>
<keyword evidence="1" id="KW-1133">Transmembrane helix</keyword>
<gene>
    <name evidence="2" type="ORF">GCM10011383_12960</name>
</gene>
<evidence type="ECO:0000313" key="2">
    <source>
        <dbReference type="EMBL" id="GGF03385.1"/>
    </source>
</evidence>
<evidence type="ECO:0000313" key="3">
    <source>
        <dbReference type="Proteomes" id="UP000632273"/>
    </source>
</evidence>
<sequence length="263" mass="30148">MSSPVDLRPYLEVLERFADGQMAPDEQEQFEERLLEDDALRHAHAAYEQLTADLRWVAGHETLRLRLISLDRRLNQRQDAIVRMQHQQRHTQNRWVAIVVGVLVLAMALWIFTRRPSPISATTWEQYYQPDPGLSPTETRADRRPLLTESMNQYREGHYAAALRSLRRIPSNNLGQDTLLYYTGIFLLRDGDAAGARTFLRRVSQQPDVPLARKALYHLGMAHWQANQLSEAGTVMAQVAADADNPYQQAARRVLQAGILQNK</sequence>
<feature type="transmembrane region" description="Helical" evidence="1">
    <location>
        <begin position="93"/>
        <end position="112"/>
    </location>
</feature>
<proteinExistence type="predicted"/>